<dbReference type="GO" id="GO:0016787">
    <property type="term" value="F:hydrolase activity"/>
    <property type="evidence" value="ECO:0007669"/>
    <property type="project" value="UniProtKB-KW"/>
</dbReference>
<sequence length="1586" mass="164599">MNTQQSSRPVVTPAMREQATKQPNSWLYVVDPIFTDPNAEVPPWGFIGGYRVDEKGAVTDDFSPNPNYRPSPVALRLPAPTNDVERALQLTTTGYAQGHTLLGAMLDAELILHAQPSNGALITGEHESGRRQLQVFTSDSFLPPNWSSWQRLTGRKLAGLGLQGVDIQVNPTSQIKVRLPGEDLVRAAAAAAPKALGAAPAAAPAVPQQPRVEPPKAPVAVEPTPAAPEPETGGDTKTFAPPAVSIDARPASGEAPAEAPADPTGTPAEPAETPAEPHAPADEDADGDVLDTDFGQRFLGSVLAGAVGDALGAPVEFYPVDQIRSRFGSAGVTEYDRSGEHPGEFTDDTQLAAFTLEGLIRGHGAERDGHGGPLAAVQLAYQRWLHTQGYAWSRVAGPFAEHEPEPTGWLIGRSELFAVRSPSAACISALREFASVGVPGTFDRPINEAQDCSGVVRAAPVALWSEDPREVFELAAATAALTCAHPAGYLPAGVHAFLVHRLLRGEELPDAVKRARELLTAFAGHEETDAALQAAVDLASRGRPTPEQLKDELGGGWSGHEALAVAVCAALSTDGIAPAVMLAVNHSGNSDSTGALCGNLVGAQHGASSVPGLWLRDLKQHALLRELAADGLREFGPEPPATARWRARYPVAGAAAGLDFTSTLPLVEPDDPVDEDDAAQPVAAAVPQAPQDIGAADPQDFSTGTQFTAPQTGSEESDGDPLAGAESVELPAAADLDAAGAAELVGQENAAALRDPDDPVQRRVLGLLLGGAVGDALGYPVEDASLEQIRAEHGPDGVTGPTGPHPGSISDETQMTLFTLDGLIRANIRRRLHGENEPGAQVQQAYQRWLHTQGFDWRDSGGPLAGAQPDGWLIRQKGLFVRRAPGTTCIQALHGYAAGTPRASFSNRLNESKGCGGVMRAAPAGLWSGDCAEVFQVGALTAVLTHGHPSGYLPAGALAVLVHQLLADRSLPEAVDRALTELSEWDGHEETSTALRQAIDLATAGTPTPEQIQERLGVGGYGEQALAIAVCAALTHPESFADAVLLAANHSGDSDSSAAICGNIMGAAHTSAAIPADWRAGLELHEVIEQLALDAVREFGPEPPDDAEWLERYPVGDPEPPAPADVPDEPQPAAADGSPIEEDGVEPHPAPESEPPSAAPDAAQDEGLSDEELQLLTAWRRFRDNEEGSPELTHGLRNLLVEAFGAERAAQLVGEAVEPAEEPAELAAEQQVQLSSQERLAGCALGTAAGDALGAPWVFTGLAEIRQQHPDGLTEPDELLGRRGAATAAAQQSVFVLDGLLRAQARSAARGIPVHRQGLVQATLQHWLLTQGAPLQPVLPAGELAAEQVLQVQRFPDSATVSATARWQGGAAPTPADPPNAADSPEAAVRSAVVGLHADSTATALEAGVELGVLTHGHPDGYLPAGAVAGMVAALHDGRTLVEAVHAVLAELDQLEGAGTTARCLRAALEAGAGGPAAPEDLEELGDGWRAPQALGIAVAAALSHPNSFRDAVVLAATHSGNSAATAALCGALLGTARGTGAIPQDWAECLELGPLLEGLVADAGRIGSEIAPHESAPEWAQRYLG</sequence>
<feature type="binding site" evidence="3">
    <location>
        <position position="1056"/>
    </location>
    <ligand>
        <name>Mg(2+)</name>
        <dbReference type="ChEBI" id="CHEBI:18420"/>
        <label>1</label>
    </ligand>
</feature>
<feature type="region of interest" description="Disordered" evidence="4">
    <location>
        <begin position="201"/>
        <end position="289"/>
    </location>
</feature>
<accession>A0A929B952</accession>
<feature type="region of interest" description="Disordered" evidence="4">
    <location>
        <begin position="1366"/>
        <end position="1386"/>
    </location>
</feature>
<dbReference type="PANTHER" id="PTHR16222:SF24">
    <property type="entry name" value="ADP-RIBOSYLHYDROLASE ARH3"/>
    <property type="match status" value="1"/>
</dbReference>
<feature type="binding site" evidence="3">
    <location>
        <position position="811"/>
    </location>
    <ligand>
        <name>Mg(2+)</name>
        <dbReference type="ChEBI" id="CHEBI:18420"/>
        <label>1</label>
    </ligand>
</feature>
<dbReference type="Gene3D" id="1.10.4080.10">
    <property type="entry name" value="ADP-ribosylation/Crystallin J1"/>
    <property type="match status" value="3"/>
</dbReference>
<dbReference type="Pfam" id="PF03747">
    <property type="entry name" value="ADP_ribosyl_GH"/>
    <property type="match status" value="3"/>
</dbReference>
<feature type="compositionally biased region" description="Low complexity" evidence="4">
    <location>
        <begin position="1371"/>
        <end position="1386"/>
    </location>
</feature>
<feature type="binding site" evidence="3">
    <location>
        <position position="810"/>
    </location>
    <ligand>
        <name>Mg(2+)</name>
        <dbReference type="ChEBI" id="CHEBI:18420"/>
        <label>1</label>
    </ligand>
</feature>
<feature type="region of interest" description="Disordered" evidence="4">
    <location>
        <begin position="663"/>
        <end position="723"/>
    </location>
</feature>
<feature type="compositionally biased region" description="Acidic residues" evidence="4">
    <location>
        <begin position="668"/>
        <end position="678"/>
    </location>
</feature>
<reference evidence="5" key="1">
    <citation type="submission" date="2020-10" db="EMBL/GenBank/DDBJ databases">
        <title>Diversity and distribution of actinomycetes associated with coral in the coast of Hainan.</title>
        <authorList>
            <person name="Li F."/>
        </authorList>
    </citation>
    <scope>NUCLEOTIDE SEQUENCE</scope>
    <source>
        <strain evidence="5">HNM0983</strain>
    </source>
</reference>
<evidence type="ECO:0000313" key="6">
    <source>
        <dbReference type="Proteomes" id="UP000598360"/>
    </source>
</evidence>
<dbReference type="RefSeq" id="WP_193927998.1">
    <property type="nucleotide sequence ID" value="NZ_JADEYC010000014.1"/>
</dbReference>
<organism evidence="5 6">
    <name type="scientific">Saccharopolyspora montiporae</name>
    <dbReference type="NCBI Taxonomy" id="2781240"/>
    <lineage>
        <taxon>Bacteria</taxon>
        <taxon>Bacillati</taxon>
        <taxon>Actinomycetota</taxon>
        <taxon>Actinomycetes</taxon>
        <taxon>Pseudonocardiales</taxon>
        <taxon>Pseudonocardiaceae</taxon>
        <taxon>Saccharopolyspora</taxon>
    </lineage>
</organism>
<dbReference type="EMBL" id="JADEYC010000014">
    <property type="protein sequence ID" value="MBE9374551.1"/>
    <property type="molecule type" value="Genomic_DNA"/>
</dbReference>
<keyword evidence="3" id="KW-0479">Metal-binding</keyword>
<evidence type="ECO:0000256" key="4">
    <source>
        <dbReference type="SAM" id="MobiDB-lite"/>
    </source>
</evidence>
<protein>
    <submittedName>
        <fullName evidence="5">Type VII secretion system-associated protein</fullName>
    </submittedName>
</protein>
<dbReference type="InterPro" id="IPR047659">
    <property type="entry name" value="T7SS_assoc"/>
</dbReference>
<feature type="binding site" evidence="3">
    <location>
        <position position="1055"/>
    </location>
    <ligand>
        <name>Mg(2+)</name>
        <dbReference type="ChEBI" id="CHEBI:18420"/>
        <label>1</label>
    </ligand>
</feature>
<evidence type="ECO:0000256" key="3">
    <source>
        <dbReference type="PIRSR" id="PIRSR605502-1"/>
    </source>
</evidence>
<feature type="binding site" evidence="3">
    <location>
        <position position="1053"/>
    </location>
    <ligand>
        <name>Mg(2+)</name>
        <dbReference type="ChEBI" id="CHEBI:18420"/>
        <label>1</label>
    </ligand>
</feature>
<proteinExistence type="inferred from homology"/>
<name>A0A929B952_9PSEU</name>
<keyword evidence="6" id="KW-1185">Reference proteome</keyword>
<keyword evidence="3" id="KW-0460">Magnesium</keyword>
<feature type="compositionally biased region" description="Low complexity" evidence="4">
    <location>
        <begin position="679"/>
        <end position="692"/>
    </location>
</feature>
<dbReference type="Proteomes" id="UP000598360">
    <property type="component" value="Unassembled WGS sequence"/>
</dbReference>
<feature type="region of interest" description="Disordered" evidence="4">
    <location>
        <begin position="1098"/>
        <end position="1168"/>
    </location>
</feature>
<dbReference type="InterPro" id="IPR036705">
    <property type="entry name" value="Ribosyl_crysJ1_sf"/>
</dbReference>
<comment type="cofactor">
    <cofactor evidence="3">
        <name>Mg(2+)</name>
        <dbReference type="ChEBI" id="CHEBI:18420"/>
    </cofactor>
    <text evidence="3">Binds 2 magnesium ions per subunit.</text>
</comment>
<feature type="compositionally biased region" description="Low complexity" evidence="4">
    <location>
        <begin position="250"/>
        <end position="278"/>
    </location>
</feature>
<dbReference type="GO" id="GO:0046872">
    <property type="term" value="F:metal ion binding"/>
    <property type="evidence" value="ECO:0007669"/>
    <property type="project" value="UniProtKB-KW"/>
</dbReference>
<evidence type="ECO:0000313" key="5">
    <source>
        <dbReference type="EMBL" id="MBE9374551.1"/>
    </source>
</evidence>
<dbReference type="PANTHER" id="PTHR16222">
    <property type="entry name" value="ADP-RIBOSYLGLYCOHYDROLASE"/>
    <property type="match status" value="1"/>
</dbReference>
<feature type="compositionally biased region" description="Polar residues" evidence="4">
    <location>
        <begin position="700"/>
        <end position="714"/>
    </location>
</feature>
<dbReference type="InterPro" id="IPR005502">
    <property type="entry name" value="Ribosyl_crysJ1"/>
</dbReference>
<evidence type="ECO:0000256" key="1">
    <source>
        <dbReference type="ARBA" id="ARBA00010702"/>
    </source>
</evidence>
<comment type="caution">
    <text evidence="5">The sequence shown here is derived from an EMBL/GenBank/DDBJ whole genome shotgun (WGS) entry which is preliminary data.</text>
</comment>
<evidence type="ECO:0000256" key="2">
    <source>
        <dbReference type="ARBA" id="ARBA00022801"/>
    </source>
</evidence>
<gene>
    <name evidence="5" type="ORF">IQ251_08830</name>
</gene>
<keyword evidence="2" id="KW-0378">Hydrolase</keyword>
<comment type="similarity">
    <text evidence="1">Belongs to the ADP-ribosylglycohydrolase family.</text>
</comment>
<dbReference type="InterPro" id="IPR050792">
    <property type="entry name" value="ADP-ribosylglycohydrolase"/>
</dbReference>
<dbReference type="SUPFAM" id="SSF101478">
    <property type="entry name" value="ADP-ribosylglycohydrolase"/>
    <property type="match status" value="3"/>
</dbReference>
<dbReference type="NCBIfam" id="NF033532">
    <property type="entry name" value="lone7para_assoc"/>
    <property type="match status" value="1"/>
</dbReference>